<proteinExistence type="predicted"/>
<name>A0A9Q1BMV3_HOLLE</name>
<evidence type="ECO:0000256" key="1">
    <source>
        <dbReference type="SAM" id="MobiDB-lite"/>
    </source>
</evidence>
<dbReference type="OrthoDB" id="2408655at2759"/>
<feature type="compositionally biased region" description="Basic and acidic residues" evidence="1">
    <location>
        <begin position="161"/>
        <end position="184"/>
    </location>
</feature>
<evidence type="ECO:0000313" key="3">
    <source>
        <dbReference type="Proteomes" id="UP001152320"/>
    </source>
</evidence>
<protein>
    <submittedName>
        <fullName evidence="2">Uncharacterized protein</fullName>
    </submittedName>
</protein>
<sequence>MSNGVIEKCKLYLINGLESHLPAEEVTSVMLHEKQGEVGKIDRKSNKELKDLLSRQEKLLANRAFLKKLPDGGAKVQAFADKLRSILEERGDVDGAARILDNLKLTNVRSTETEENSPGANKEPSFSGITTFQSLHSNVFAKTLQTDSTKFMPNRALRSKGVPDDLPRPERPAVKEKSGREKDITSAYSPPLKKESVKSVDLSESVRLQLDQQKKLEVLRAEQASERLAERLGIQIGEFTLDVEDVGSYREPVQLDSDDENDGGNGPSGTDGKDESAES</sequence>
<dbReference type="Pfam" id="PF15328">
    <property type="entry name" value="GCOM2"/>
    <property type="match status" value="1"/>
</dbReference>
<dbReference type="InterPro" id="IPR051375">
    <property type="entry name" value="Tuftelin_GRINL1A/MYZAP/CCD68"/>
</dbReference>
<dbReference type="PANTHER" id="PTHR23171:SF13">
    <property type="entry name" value="DNA-DIRECTED RNA POLYMERASE II SUBUNIT GRINL1A"/>
    <property type="match status" value="1"/>
</dbReference>
<evidence type="ECO:0000313" key="2">
    <source>
        <dbReference type="EMBL" id="KAJ8029561.1"/>
    </source>
</evidence>
<comment type="caution">
    <text evidence="2">The sequence shown here is derived from an EMBL/GenBank/DDBJ whole genome shotgun (WGS) entry which is preliminary data.</text>
</comment>
<dbReference type="GO" id="GO:0005634">
    <property type="term" value="C:nucleus"/>
    <property type="evidence" value="ECO:0007669"/>
    <property type="project" value="InterPro"/>
</dbReference>
<dbReference type="GO" id="GO:0006368">
    <property type="term" value="P:transcription elongation by RNA polymerase II"/>
    <property type="evidence" value="ECO:0007669"/>
    <property type="project" value="InterPro"/>
</dbReference>
<accession>A0A9Q1BMV3</accession>
<feature type="region of interest" description="Disordered" evidence="1">
    <location>
        <begin position="150"/>
        <end position="202"/>
    </location>
</feature>
<gene>
    <name evidence="2" type="ORF">HOLleu_28991</name>
</gene>
<keyword evidence="3" id="KW-1185">Reference proteome</keyword>
<organism evidence="2 3">
    <name type="scientific">Holothuria leucospilota</name>
    <name type="common">Black long sea cucumber</name>
    <name type="synonym">Mertensiothuria leucospilota</name>
    <dbReference type="NCBI Taxonomy" id="206669"/>
    <lineage>
        <taxon>Eukaryota</taxon>
        <taxon>Metazoa</taxon>
        <taxon>Echinodermata</taxon>
        <taxon>Eleutherozoa</taxon>
        <taxon>Echinozoa</taxon>
        <taxon>Holothuroidea</taxon>
        <taxon>Aspidochirotacea</taxon>
        <taxon>Aspidochirotida</taxon>
        <taxon>Holothuriidae</taxon>
        <taxon>Holothuria</taxon>
    </lineage>
</organism>
<dbReference type="InterPro" id="IPR026213">
    <property type="entry name" value="GRINL1"/>
</dbReference>
<dbReference type="GO" id="GO:0003711">
    <property type="term" value="F:transcription elongation factor activity"/>
    <property type="evidence" value="ECO:0007669"/>
    <property type="project" value="InterPro"/>
</dbReference>
<feature type="region of interest" description="Disordered" evidence="1">
    <location>
        <begin position="109"/>
        <end position="128"/>
    </location>
</feature>
<feature type="region of interest" description="Disordered" evidence="1">
    <location>
        <begin position="245"/>
        <end position="279"/>
    </location>
</feature>
<dbReference type="PANTHER" id="PTHR23171">
    <property type="entry name" value="GDOWN1"/>
    <property type="match status" value="1"/>
</dbReference>
<dbReference type="Proteomes" id="UP001152320">
    <property type="component" value="Chromosome 14"/>
</dbReference>
<dbReference type="AlphaFoldDB" id="A0A9Q1BMV3"/>
<dbReference type="PRINTS" id="PR02085">
    <property type="entry name" value="POLR2GRINL1"/>
</dbReference>
<reference evidence="2" key="1">
    <citation type="submission" date="2021-10" db="EMBL/GenBank/DDBJ databases">
        <title>Tropical sea cucumber genome reveals ecological adaptation and Cuvierian tubules defense mechanism.</title>
        <authorList>
            <person name="Chen T."/>
        </authorList>
    </citation>
    <scope>NUCLEOTIDE SEQUENCE</scope>
    <source>
        <strain evidence="2">Nanhai2018</strain>
        <tissue evidence="2">Muscle</tissue>
    </source>
</reference>
<dbReference type="EMBL" id="JAIZAY010000014">
    <property type="protein sequence ID" value="KAJ8029561.1"/>
    <property type="molecule type" value="Genomic_DNA"/>
</dbReference>